<feature type="compositionally biased region" description="Polar residues" evidence="2">
    <location>
        <begin position="427"/>
        <end position="438"/>
    </location>
</feature>
<feature type="compositionally biased region" description="Polar residues" evidence="2">
    <location>
        <begin position="34"/>
        <end position="45"/>
    </location>
</feature>
<dbReference type="Proteomes" id="UP000697297">
    <property type="component" value="Unassembled WGS sequence"/>
</dbReference>
<comment type="caution">
    <text evidence="3">The sequence shown here is derived from an EMBL/GenBank/DDBJ whole genome shotgun (WGS) entry which is preliminary data.</text>
</comment>
<name>A0AAN6D7L2_9ASCO</name>
<protein>
    <submittedName>
        <fullName evidence="3">Uncharacterized protein</fullName>
    </submittedName>
</protein>
<evidence type="ECO:0000313" key="5">
    <source>
        <dbReference type="Proteomes" id="UP000697297"/>
    </source>
</evidence>
<reference evidence="3 5" key="1">
    <citation type="journal article" date="2021" name="G3 (Bethesda)">
        <title>Genomic diversity, chromosomal rearrangements, and interspecies hybridization in the ogataea polymorpha species complex.</title>
        <authorList>
            <person name="Hanson S.J."/>
            <person name="Cinneide E.O."/>
            <person name="Salzberg L.I."/>
            <person name="Wolfe K.H."/>
            <person name="McGowan J."/>
            <person name="Fitzpatrick D.A."/>
            <person name="Matlin K."/>
        </authorList>
    </citation>
    <scope>NUCLEOTIDE SEQUENCE</scope>
    <source>
        <strain evidence="4">81-436-3</strain>
        <strain evidence="3">83-405-1</strain>
    </source>
</reference>
<sequence>MTKGENVRRDDWTIGRFSLDENSAKEKRAKKGMQSGSTKQSSQYYGSDEENCRLRHHPSHKTMNNSFQNLWARSWGTLHDASKGFVLRPLEKKFTRYTSHKRVYLAPQTKTISMDWFRKKNDEDSLELRKSQAANAKVKLTDMLYNGGKVQPDQTVFCSEGEKNAGEFSAELNRQLKEKEERILRNKRIRSREEPLKENVDARPKLEVEKVELQELRRRVSKLEGLLEDERLRRGLLERKLGEERRQLEVQRDELERRKQDFSAHEQQQESRIERLQRRYEETIQESESWKTEKKNLEAKLDAKNKENRQLEQKLGGQRFLQRKTEKLEAVIEQQEIEIKKLQKMLRAKDDECEDLLVKNRQLKRKVHSLQNNDPSARKAEPAMEWTLDTELLHKLSLSEIIRGAGKQRQPSEVKDTDYDLFESPSFGAQSPSTSTLFHSKPAENTDYLLNL</sequence>
<dbReference type="EMBL" id="JAHLUN010000002">
    <property type="protein sequence ID" value="KAG7768151.1"/>
    <property type="molecule type" value="Genomic_DNA"/>
</dbReference>
<organism evidence="3 6">
    <name type="scientific">Ogataea haglerorum</name>
    <dbReference type="NCBI Taxonomy" id="1937702"/>
    <lineage>
        <taxon>Eukaryota</taxon>
        <taxon>Fungi</taxon>
        <taxon>Dikarya</taxon>
        <taxon>Ascomycota</taxon>
        <taxon>Saccharomycotina</taxon>
        <taxon>Pichiomycetes</taxon>
        <taxon>Pichiales</taxon>
        <taxon>Pichiaceae</taxon>
        <taxon>Ogataea</taxon>
    </lineage>
</organism>
<evidence type="ECO:0000256" key="2">
    <source>
        <dbReference type="SAM" id="MobiDB-lite"/>
    </source>
</evidence>
<gene>
    <name evidence="3" type="ORF">KL933_001789</name>
    <name evidence="4" type="ORF">KL946_000969</name>
</gene>
<dbReference type="AlphaFoldDB" id="A0AAN6D7L2"/>
<evidence type="ECO:0000313" key="3">
    <source>
        <dbReference type="EMBL" id="KAG7728556.1"/>
    </source>
</evidence>
<evidence type="ECO:0000256" key="1">
    <source>
        <dbReference type="SAM" id="Coils"/>
    </source>
</evidence>
<feature type="region of interest" description="Disordered" evidence="2">
    <location>
        <begin position="404"/>
        <end position="445"/>
    </location>
</feature>
<accession>A0AAN6D7L2</accession>
<evidence type="ECO:0000313" key="4">
    <source>
        <dbReference type="EMBL" id="KAG7768151.1"/>
    </source>
</evidence>
<keyword evidence="5" id="KW-1185">Reference proteome</keyword>
<evidence type="ECO:0000313" key="6">
    <source>
        <dbReference type="Proteomes" id="UP000738402"/>
    </source>
</evidence>
<dbReference type="EMBL" id="JAHLUH010000004">
    <property type="protein sequence ID" value="KAG7728556.1"/>
    <property type="molecule type" value="Genomic_DNA"/>
</dbReference>
<keyword evidence="1" id="KW-0175">Coiled coil</keyword>
<feature type="region of interest" description="Disordered" evidence="2">
    <location>
        <begin position="23"/>
        <end position="45"/>
    </location>
</feature>
<proteinExistence type="predicted"/>
<feature type="coiled-coil region" evidence="1">
    <location>
        <begin position="169"/>
        <end position="373"/>
    </location>
</feature>
<dbReference type="Proteomes" id="UP000738402">
    <property type="component" value="Unassembled WGS sequence"/>
</dbReference>